<name>A0A098R0T7_9SPIO</name>
<evidence type="ECO:0000313" key="10">
    <source>
        <dbReference type="Proteomes" id="UP000029692"/>
    </source>
</evidence>
<dbReference type="GO" id="GO:0015031">
    <property type="term" value="P:protein transport"/>
    <property type="evidence" value="ECO:0007669"/>
    <property type="project" value="UniProtKB-KW"/>
</dbReference>
<evidence type="ECO:0000256" key="8">
    <source>
        <dbReference type="SAM" id="Phobius"/>
    </source>
</evidence>
<dbReference type="Gene3D" id="3.30.420.270">
    <property type="match status" value="1"/>
</dbReference>
<keyword evidence="4 7" id="KW-0812">Transmembrane</keyword>
<sequence length="133" mass="14550">MKFTRRLNPNASTDLIPMIDVVFQLVVFFLMSSTFIVAPGITLDLPQSSTTESIQNEGITVFLFEDGRLFIADQEYSMDGLAEYFSSGAVPASTSVIIEGESGVPYQRIISVLDILRKNGMKAASLRAETSSD</sequence>
<keyword evidence="6 8" id="KW-0472">Membrane</keyword>
<dbReference type="PANTHER" id="PTHR30558">
    <property type="entry name" value="EXBD MEMBRANE COMPONENT OF PMF-DRIVEN MACROMOLECULE IMPORT SYSTEM"/>
    <property type="match status" value="1"/>
</dbReference>
<dbReference type="AlphaFoldDB" id="A0A098R0T7"/>
<keyword evidence="5 8" id="KW-1133">Transmembrane helix</keyword>
<evidence type="ECO:0000256" key="7">
    <source>
        <dbReference type="RuleBase" id="RU003879"/>
    </source>
</evidence>
<evidence type="ECO:0000256" key="3">
    <source>
        <dbReference type="ARBA" id="ARBA00022475"/>
    </source>
</evidence>
<keyword evidence="3" id="KW-1003">Cell membrane</keyword>
<keyword evidence="7" id="KW-0813">Transport</keyword>
<gene>
    <name evidence="9" type="ORF">DC28_00710</name>
</gene>
<dbReference type="GO" id="GO:0022857">
    <property type="term" value="F:transmembrane transporter activity"/>
    <property type="evidence" value="ECO:0007669"/>
    <property type="project" value="InterPro"/>
</dbReference>
<dbReference type="Proteomes" id="UP000029692">
    <property type="component" value="Unassembled WGS sequence"/>
</dbReference>
<dbReference type="PANTHER" id="PTHR30558:SF15">
    <property type="entry name" value="BIOPOLYMER TRANSPORT PROTEIN EXBD1"/>
    <property type="match status" value="1"/>
</dbReference>
<reference evidence="9 10" key="1">
    <citation type="submission" date="2014-05" db="EMBL/GenBank/DDBJ databases">
        <title>De novo Genome Sequence of Spirocheata sp.</title>
        <authorList>
            <person name="Shivani Y."/>
            <person name="Subhash Y."/>
            <person name="Tushar L."/>
            <person name="Sasikala C."/>
            <person name="Ramana C.V."/>
        </authorList>
    </citation>
    <scope>NUCLEOTIDE SEQUENCE [LARGE SCALE GENOMIC DNA]</scope>
    <source>
        <strain evidence="9 10">JC230</strain>
    </source>
</reference>
<accession>A0A098R0T7</accession>
<dbReference type="GO" id="GO:0005886">
    <property type="term" value="C:plasma membrane"/>
    <property type="evidence" value="ECO:0007669"/>
    <property type="project" value="UniProtKB-SubCell"/>
</dbReference>
<dbReference type="eggNOG" id="COG0848">
    <property type="taxonomic scope" value="Bacteria"/>
</dbReference>
<dbReference type="Pfam" id="PF02472">
    <property type="entry name" value="ExbD"/>
    <property type="match status" value="1"/>
</dbReference>
<evidence type="ECO:0000313" key="9">
    <source>
        <dbReference type="EMBL" id="KGE73780.1"/>
    </source>
</evidence>
<evidence type="ECO:0000256" key="4">
    <source>
        <dbReference type="ARBA" id="ARBA00022692"/>
    </source>
</evidence>
<evidence type="ECO:0000256" key="5">
    <source>
        <dbReference type="ARBA" id="ARBA00022989"/>
    </source>
</evidence>
<protein>
    <recommendedName>
        <fullName evidence="11">Biopolymer transporter ExbD</fullName>
    </recommendedName>
</protein>
<evidence type="ECO:0000256" key="1">
    <source>
        <dbReference type="ARBA" id="ARBA00004162"/>
    </source>
</evidence>
<evidence type="ECO:0008006" key="11">
    <source>
        <dbReference type="Google" id="ProtNLM"/>
    </source>
</evidence>
<dbReference type="STRING" id="1480694.DC28_00710"/>
<organism evidence="9 10">
    <name type="scientific">Spirochaeta lutea</name>
    <dbReference type="NCBI Taxonomy" id="1480694"/>
    <lineage>
        <taxon>Bacteria</taxon>
        <taxon>Pseudomonadati</taxon>
        <taxon>Spirochaetota</taxon>
        <taxon>Spirochaetia</taxon>
        <taxon>Spirochaetales</taxon>
        <taxon>Spirochaetaceae</taxon>
        <taxon>Spirochaeta</taxon>
    </lineage>
</organism>
<dbReference type="EMBL" id="JNUP01000003">
    <property type="protein sequence ID" value="KGE73780.1"/>
    <property type="molecule type" value="Genomic_DNA"/>
</dbReference>
<evidence type="ECO:0000256" key="6">
    <source>
        <dbReference type="ARBA" id="ARBA00023136"/>
    </source>
</evidence>
<proteinExistence type="inferred from homology"/>
<keyword evidence="10" id="KW-1185">Reference proteome</keyword>
<comment type="caution">
    <text evidence="9">The sequence shown here is derived from an EMBL/GenBank/DDBJ whole genome shotgun (WGS) entry which is preliminary data.</text>
</comment>
<keyword evidence="7" id="KW-0653">Protein transport</keyword>
<comment type="subcellular location">
    <subcellularLocation>
        <location evidence="1">Cell membrane</location>
        <topology evidence="1">Single-pass membrane protein</topology>
    </subcellularLocation>
    <subcellularLocation>
        <location evidence="7">Cell membrane</location>
        <topology evidence="7">Single-pass type II membrane protein</topology>
    </subcellularLocation>
</comment>
<dbReference type="InterPro" id="IPR003400">
    <property type="entry name" value="ExbD"/>
</dbReference>
<feature type="transmembrane region" description="Helical" evidence="8">
    <location>
        <begin position="21"/>
        <end position="41"/>
    </location>
</feature>
<evidence type="ECO:0000256" key="2">
    <source>
        <dbReference type="ARBA" id="ARBA00005811"/>
    </source>
</evidence>
<comment type="similarity">
    <text evidence="2 7">Belongs to the ExbD/TolR family.</text>
</comment>